<dbReference type="Pfam" id="PF07738">
    <property type="entry name" value="Sad1_UNC"/>
    <property type="match status" value="1"/>
</dbReference>
<name>A0AAW1PRA4_9CHLO</name>
<evidence type="ECO:0000256" key="2">
    <source>
        <dbReference type="ARBA" id="ARBA00022692"/>
    </source>
</evidence>
<feature type="domain" description="SUN" evidence="7">
    <location>
        <begin position="283"/>
        <end position="310"/>
    </location>
</feature>
<dbReference type="EMBL" id="JALJOQ010000015">
    <property type="protein sequence ID" value="KAK9810623.1"/>
    <property type="molecule type" value="Genomic_DNA"/>
</dbReference>
<dbReference type="PANTHER" id="PTHR12911">
    <property type="entry name" value="SAD1/UNC-84-LIKE PROTEIN-RELATED"/>
    <property type="match status" value="1"/>
</dbReference>
<sequence>MPPPRAQKKGGAAKKQQQEAVESAEIESSNKDGLNQAVRDEKRSSAEAGSLPEGPSISERVKQASKQATAGLEEHLQGLARKVTDSSKPVRWRVAIGIGLLGLAISLLAVYLVSHAPSRHSQDQLYQSARDQYNSLHKDMHLAFAGYNDRLAKLELNAVLWDQKLQSQATQLIKQPVHTEQAEMPHASHCDPQVNHALQATGARVVAHSSVLSTSHLSIAWHLWRIISSHVPIVPNPLYPRASQVLLRGGGATSLTPGSCIPLQGTGGHVTVRLAEAVEKLHQAAQQVTFQIESNHGNAAYTCLYGLGVHHDGNVSQGVDRAWQQRLP</sequence>
<dbReference type="Proteomes" id="UP001465755">
    <property type="component" value="Unassembled WGS sequence"/>
</dbReference>
<dbReference type="InterPro" id="IPR045119">
    <property type="entry name" value="SUN1-5"/>
</dbReference>
<evidence type="ECO:0000256" key="6">
    <source>
        <dbReference type="SAM" id="Phobius"/>
    </source>
</evidence>
<evidence type="ECO:0000256" key="1">
    <source>
        <dbReference type="ARBA" id="ARBA00004370"/>
    </source>
</evidence>
<gene>
    <name evidence="8" type="ORF">WJX73_005349</name>
</gene>
<evidence type="ECO:0000256" key="4">
    <source>
        <dbReference type="ARBA" id="ARBA00023136"/>
    </source>
</evidence>
<feature type="compositionally biased region" description="Basic residues" evidence="5">
    <location>
        <begin position="1"/>
        <end position="12"/>
    </location>
</feature>
<evidence type="ECO:0000313" key="9">
    <source>
        <dbReference type="Proteomes" id="UP001465755"/>
    </source>
</evidence>
<evidence type="ECO:0000313" key="8">
    <source>
        <dbReference type="EMBL" id="KAK9810623.1"/>
    </source>
</evidence>
<feature type="region of interest" description="Disordered" evidence="5">
    <location>
        <begin position="1"/>
        <end position="69"/>
    </location>
</feature>
<reference evidence="8 9" key="1">
    <citation type="journal article" date="2024" name="Nat. Commun.">
        <title>Phylogenomics reveals the evolutionary origins of lichenization in chlorophyte algae.</title>
        <authorList>
            <person name="Puginier C."/>
            <person name="Libourel C."/>
            <person name="Otte J."/>
            <person name="Skaloud P."/>
            <person name="Haon M."/>
            <person name="Grisel S."/>
            <person name="Petersen M."/>
            <person name="Berrin J.G."/>
            <person name="Delaux P.M."/>
            <person name="Dal Grande F."/>
            <person name="Keller J."/>
        </authorList>
    </citation>
    <scope>NUCLEOTIDE SEQUENCE [LARGE SCALE GENOMIC DNA]</scope>
    <source>
        <strain evidence="8 9">SAG 2036</strain>
    </source>
</reference>
<organism evidence="8 9">
    <name type="scientific">Symbiochloris irregularis</name>
    <dbReference type="NCBI Taxonomy" id="706552"/>
    <lineage>
        <taxon>Eukaryota</taxon>
        <taxon>Viridiplantae</taxon>
        <taxon>Chlorophyta</taxon>
        <taxon>core chlorophytes</taxon>
        <taxon>Trebouxiophyceae</taxon>
        <taxon>Trebouxiales</taxon>
        <taxon>Trebouxiaceae</taxon>
        <taxon>Symbiochloris</taxon>
    </lineage>
</organism>
<dbReference type="GO" id="GO:0043495">
    <property type="term" value="F:protein-membrane adaptor activity"/>
    <property type="evidence" value="ECO:0007669"/>
    <property type="project" value="TreeGrafter"/>
</dbReference>
<evidence type="ECO:0000256" key="3">
    <source>
        <dbReference type="ARBA" id="ARBA00022989"/>
    </source>
</evidence>
<dbReference type="GO" id="GO:0016020">
    <property type="term" value="C:membrane"/>
    <property type="evidence" value="ECO:0007669"/>
    <property type="project" value="UniProtKB-SubCell"/>
</dbReference>
<dbReference type="InterPro" id="IPR012919">
    <property type="entry name" value="SUN_dom"/>
</dbReference>
<evidence type="ECO:0000256" key="5">
    <source>
        <dbReference type="SAM" id="MobiDB-lite"/>
    </source>
</evidence>
<dbReference type="PANTHER" id="PTHR12911:SF8">
    <property type="entry name" value="KLAROID PROTEIN-RELATED"/>
    <property type="match status" value="1"/>
</dbReference>
<keyword evidence="3 6" id="KW-1133">Transmembrane helix</keyword>
<feature type="transmembrane region" description="Helical" evidence="6">
    <location>
        <begin position="90"/>
        <end position="113"/>
    </location>
</feature>
<evidence type="ECO:0000259" key="7">
    <source>
        <dbReference type="Pfam" id="PF07738"/>
    </source>
</evidence>
<dbReference type="Gene3D" id="2.60.120.260">
    <property type="entry name" value="Galactose-binding domain-like"/>
    <property type="match status" value="2"/>
</dbReference>
<comment type="subcellular location">
    <subcellularLocation>
        <location evidence="1">Membrane</location>
    </subcellularLocation>
</comment>
<accession>A0AAW1PRA4</accession>
<comment type="caution">
    <text evidence="8">The sequence shown here is derived from an EMBL/GenBank/DDBJ whole genome shotgun (WGS) entry which is preliminary data.</text>
</comment>
<dbReference type="AlphaFoldDB" id="A0AAW1PRA4"/>
<protein>
    <recommendedName>
        <fullName evidence="7">SUN domain-containing protein</fullName>
    </recommendedName>
</protein>
<keyword evidence="2 6" id="KW-0812">Transmembrane</keyword>
<keyword evidence="9" id="KW-1185">Reference proteome</keyword>
<proteinExistence type="predicted"/>
<dbReference type="GO" id="GO:0005635">
    <property type="term" value="C:nuclear envelope"/>
    <property type="evidence" value="ECO:0007669"/>
    <property type="project" value="TreeGrafter"/>
</dbReference>
<keyword evidence="4 6" id="KW-0472">Membrane</keyword>